<sequence length="59" mass="6910">MIYPEWFTDGLALWVHCVHIQNTYSDLYDALVFFRGDLAGRRAHEELVAKIARDGWNEV</sequence>
<comment type="caution">
    <text evidence="1">The sequence shown here is derived from an EMBL/GenBank/DDBJ whole genome shotgun (WGS) entry which is preliminary data.</text>
</comment>
<proteinExistence type="predicted"/>
<protein>
    <submittedName>
        <fullName evidence="1">Uncharacterized protein</fullName>
    </submittedName>
</protein>
<keyword evidence="2" id="KW-1185">Reference proteome</keyword>
<dbReference type="Proteomes" id="UP000183567">
    <property type="component" value="Unassembled WGS sequence"/>
</dbReference>
<evidence type="ECO:0000313" key="1">
    <source>
        <dbReference type="EMBL" id="OJA10523.1"/>
    </source>
</evidence>
<name>A0A1J8PRW2_9AGAM</name>
<accession>A0A1J8PRW2</accession>
<dbReference type="STRING" id="180088.A0A1J8PRW2"/>
<gene>
    <name evidence="1" type="ORF">AZE42_01725</name>
</gene>
<dbReference type="EMBL" id="LVVM01005449">
    <property type="protein sequence ID" value="OJA10523.1"/>
    <property type="molecule type" value="Genomic_DNA"/>
</dbReference>
<dbReference type="OrthoDB" id="2685885at2759"/>
<reference evidence="1 2" key="1">
    <citation type="submission" date="2016-03" db="EMBL/GenBank/DDBJ databases">
        <title>Comparative genomics of the ectomycorrhizal sister species Rhizopogon vinicolor and Rhizopogon vesiculosus (Basidiomycota: Boletales) reveals a divergence of the mating type B locus.</title>
        <authorList>
            <person name="Mujic A.B."/>
            <person name="Kuo A."/>
            <person name="Tritt A."/>
            <person name="Lipzen A."/>
            <person name="Chen C."/>
            <person name="Johnson J."/>
            <person name="Sharma A."/>
            <person name="Barry K."/>
            <person name="Grigoriev I.V."/>
            <person name="Spatafora J.W."/>
        </authorList>
    </citation>
    <scope>NUCLEOTIDE SEQUENCE [LARGE SCALE GENOMIC DNA]</scope>
    <source>
        <strain evidence="1 2">AM-OR11-056</strain>
    </source>
</reference>
<evidence type="ECO:0000313" key="2">
    <source>
        <dbReference type="Proteomes" id="UP000183567"/>
    </source>
</evidence>
<organism evidence="1 2">
    <name type="scientific">Rhizopogon vesiculosus</name>
    <dbReference type="NCBI Taxonomy" id="180088"/>
    <lineage>
        <taxon>Eukaryota</taxon>
        <taxon>Fungi</taxon>
        <taxon>Dikarya</taxon>
        <taxon>Basidiomycota</taxon>
        <taxon>Agaricomycotina</taxon>
        <taxon>Agaricomycetes</taxon>
        <taxon>Agaricomycetidae</taxon>
        <taxon>Boletales</taxon>
        <taxon>Suillineae</taxon>
        <taxon>Rhizopogonaceae</taxon>
        <taxon>Rhizopogon</taxon>
    </lineage>
</organism>
<dbReference type="AlphaFoldDB" id="A0A1J8PRW2"/>